<dbReference type="FunFam" id="3.30.300.30:FF:000007">
    <property type="entry name" value="4-coumarate--CoA ligase 2"/>
    <property type="match status" value="1"/>
</dbReference>
<dbReference type="PROSITE" id="PS00455">
    <property type="entry name" value="AMP_BINDING"/>
    <property type="match status" value="1"/>
</dbReference>
<evidence type="ECO:0000259" key="2">
    <source>
        <dbReference type="Pfam" id="PF00501"/>
    </source>
</evidence>
<feature type="domain" description="AMP-dependent synthetase/ligase" evidence="2">
    <location>
        <begin position="42"/>
        <end position="407"/>
    </location>
</feature>
<dbReference type="PANTHER" id="PTHR24096">
    <property type="entry name" value="LONG-CHAIN-FATTY-ACID--COA LIGASE"/>
    <property type="match status" value="1"/>
</dbReference>
<dbReference type="InterPro" id="IPR020845">
    <property type="entry name" value="AMP-binding_CS"/>
</dbReference>
<accession>R0J0H2</accession>
<evidence type="ECO:0000313" key="4">
    <source>
        <dbReference type="EMBL" id="EOA90485.1"/>
    </source>
</evidence>
<feature type="domain" description="AMP-binding enzyme C-terminal" evidence="3">
    <location>
        <begin position="458"/>
        <end position="536"/>
    </location>
</feature>
<dbReference type="Pfam" id="PF00501">
    <property type="entry name" value="AMP-binding"/>
    <property type="match status" value="1"/>
</dbReference>
<sequence>MVIKSRFTIPVPQVSIPTYVLESPTVDLPKTPLIMSASNPDKHFLSMHEYRLLSQRLASGIRRAGLQPGDRVLLFSSNSVFFPVVFMGTIMAEGIFTGANPSYVLKDSEPRFLICAEGSLDIGVAAAKEAGLRADQVFVFDDGVATFEGRKVEKDTELGHLRHWTDLLDTPENGAAYVWPDLQTPEELDRVVALNYSSGTTGFAKGVMITHRNYVSNACQSLCFSKNLDGSLKRRLQIALLPMYHAAAQSTYCISSVKSRSSIYIMPKFDFLKMLEYVQKYRIRDLNLAPPIVVAMAKHPATKKYDLSSVENVTCGAAPLGREIMAEFERLWPSGNVRLTNAWGMTEITCTGTLWDPAIAYHNASVGELVPNCEAKIVLDDKGKVESPQGERGEIWLRGPNVMKGYWKKPDATKETKTEDGWLKTGDIAYADANNHIYIVDRKKELIKVKGLQVAPAELEALLLEHPDIQDAAVIGVTVDGGEVPRAYISLQASGKATPETAEIIKTWLAERVVKYKRLEGGVRFVDAIPKNPSGKILRKELREKAAQEDTKARL</sequence>
<dbReference type="AlphaFoldDB" id="R0J0H2"/>
<keyword evidence="5" id="KW-1185">Reference proteome</keyword>
<dbReference type="InterPro" id="IPR025110">
    <property type="entry name" value="AMP-bd_C"/>
</dbReference>
<dbReference type="CDD" id="cd05911">
    <property type="entry name" value="Firefly_Luc_like"/>
    <property type="match status" value="1"/>
</dbReference>
<evidence type="ECO:0000259" key="3">
    <source>
        <dbReference type="Pfam" id="PF13193"/>
    </source>
</evidence>
<dbReference type="InterPro" id="IPR042099">
    <property type="entry name" value="ANL_N_sf"/>
</dbReference>
<dbReference type="Pfam" id="PF13193">
    <property type="entry name" value="AMP-binding_C"/>
    <property type="match status" value="1"/>
</dbReference>
<dbReference type="GO" id="GO:0016405">
    <property type="term" value="F:CoA-ligase activity"/>
    <property type="evidence" value="ECO:0007669"/>
    <property type="project" value="TreeGrafter"/>
</dbReference>
<dbReference type="PANTHER" id="PTHR24096:SF424">
    <property type="entry name" value="ACETYL-COA SYNTHETASE-LIKE PROTEIN-RELATED"/>
    <property type="match status" value="1"/>
</dbReference>
<dbReference type="Gene3D" id="3.30.300.30">
    <property type="match status" value="1"/>
</dbReference>
<dbReference type="EMBL" id="KB908493">
    <property type="protein sequence ID" value="EOA90485.1"/>
    <property type="molecule type" value="Genomic_DNA"/>
</dbReference>
<dbReference type="OrthoDB" id="6509636at2759"/>
<dbReference type="InterPro" id="IPR000873">
    <property type="entry name" value="AMP-dep_synth/lig_dom"/>
</dbReference>
<dbReference type="SUPFAM" id="SSF56801">
    <property type="entry name" value="Acetyl-CoA synthetase-like"/>
    <property type="match status" value="1"/>
</dbReference>
<dbReference type="Gene3D" id="3.40.50.12780">
    <property type="entry name" value="N-terminal domain of ligase-like"/>
    <property type="match status" value="1"/>
</dbReference>
<evidence type="ECO:0008006" key="6">
    <source>
        <dbReference type="Google" id="ProtNLM"/>
    </source>
</evidence>
<dbReference type="HOGENOM" id="CLU_000022_59_2_1"/>
<gene>
    <name evidence="4" type="ORF">SETTUDRAFT_37123</name>
</gene>
<dbReference type="RefSeq" id="XP_008021915.1">
    <property type="nucleotide sequence ID" value="XM_008023724.1"/>
</dbReference>
<reference evidence="4 5" key="1">
    <citation type="journal article" date="2012" name="PLoS Pathog.">
        <title>Diverse lifestyles and strategies of plant pathogenesis encoded in the genomes of eighteen Dothideomycetes fungi.</title>
        <authorList>
            <person name="Ohm R.A."/>
            <person name="Feau N."/>
            <person name="Henrissat B."/>
            <person name="Schoch C.L."/>
            <person name="Horwitz B.A."/>
            <person name="Barry K.W."/>
            <person name="Condon B.J."/>
            <person name="Copeland A.C."/>
            <person name="Dhillon B."/>
            <person name="Glaser F."/>
            <person name="Hesse C.N."/>
            <person name="Kosti I."/>
            <person name="LaButti K."/>
            <person name="Lindquist E.A."/>
            <person name="Lucas S."/>
            <person name="Salamov A.A."/>
            <person name="Bradshaw R.E."/>
            <person name="Ciuffetti L."/>
            <person name="Hamelin R.C."/>
            <person name="Kema G.H.J."/>
            <person name="Lawrence C."/>
            <person name="Scott J.A."/>
            <person name="Spatafora J.W."/>
            <person name="Turgeon B.G."/>
            <person name="de Wit P.J.G.M."/>
            <person name="Zhong S."/>
            <person name="Goodwin S.B."/>
            <person name="Grigoriev I.V."/>
        </authorList>
    </citation>
    <scope>NUCLEOTIDE SEQUENCE [LARGE SCALE GENOMIC DNA]</scope>
    <source>
        <strain evidence="5">28A</strain>
    </source>
</reference>
<dbReference type="InterPro" id="IPR045851">
    <property type="entry name" value="AMP-bd_C_sf"/>
</dbReference>
<proteinExistence type="inferred from homology"/>
<dbReference type="STRING" id="671987.R0J0H2"/>
<dbReference type="GeneID" id="19404220"/>
<name>R0J0H2_EXST2</name>
<evidence type="ECO:0000256" key="1">
    <source>
        <dbReference type="ARBA" id="ARBA00006432"/>
    </source>
</evidence>
<dbReference type="eggNOG" id="KOG1176">
    <property type="taxonomic scope" value="Eukaryota"/>
</dbReference>
<dbReference type="Proteomes" id="UP000016935">
    <property type="component" value="Unassembled WGS sequence"/>
</dbReference>
<evidence type="ECO:0000313" key="5">
    <source>
        <dbReference type="Proteomes" id="UP000016935"/>
    </source>
</evidence>
<protein>
    <recommendedName>
        <fullName evidence="6">4-coumarate--CoA ligase</fullName>
    </recommendedName>
</protein>
<reference evidence="4 5" key="2">
    <citation type="journal article" date="2013" name="PLoS Genet.">
        <title>Comparative genome structure, secondary metabolite, and effector coding capacity across Cochliobolus pathogens.</title>
        <authorList>
            <person name="Condon B.J."/>
            <person name="Leng Y."/>
            <person name="Wu D."/>
            <person name="Bushley K.E."/>
            <person name="Ohm R.A."/>
            <person name="Otillar R."/>
            <person name="Martin J."/>
            <person name="Schackwitz W."/>
            <person name="Grimwood J."/>
            <person name="MohdZainudin N."/>
            <person name="Xue C."/>
            <person name="Wang R."/>
            <person name="Manning V.A."/>
            <person name="Dhillon B."/>
            <person name="Tu Z.J."/>
            <person name="Steffenson B.J."/>
            <person name="Salamov A."/>
            <person name="Sun H."/>
            <person name="Lowry S."/>
            <person name="LaButti K."/>
            <person name="Han J."/>
            <person name="Copeland A."/>
            <person name="Lindquist E."/>
            <person name="Barry K."/>
            <person name="Schmutz J."/>
            <person name="Baker S.E."/>
            <person name="Ciuffetti L.M."/>
            <person name="Grigoriev I.V."/>
            <person name="Zhong S."/>
            <person name="Turgeon B.G."/>
        </authorList>
    </citation>
    <scope>NUCLEOTIDE SEQUENCE [LARGE SCALE GENOMIC DNA]</scope>
    <source>
        <strain evidence="5">28A</strain>
    </source>
</reference>
<comment type="similarity">
    <text evidence="1">Belongs to the ATP-dependent AMP-binding enzyme family.</text>
</comment>
<organism evidence="4 5">
    <name type="scientific">Exserohilum turcicum (strain 28A)</name>
    <name type="common">Northern leaf blight fungus</name>
    <name type="synonym">Setosphaeria turcica</name>
    <dbReference type="NCBI Taxonomy" id="671987"/>
    <lineage>
        <taxon>Eukaryota</taxon>
        <taxon>Fungi</taxon>
        <taxon>Dikarya</taxon>
        <taxon>Ascomycota</taxon>
        <taxon>Pezizomycotina</taxon>
        <taxon>Dothideomycetes</taxon>
        <taxon>Pleosporomycetidae</taxon>
        <taxon>Pleosporales</taxon>
        <taxon>Pleosporineae</taxon>
        <taxon>Pleosporaceae</taxon>
        <taxon>Exserohilum</taxon>
    </lineage>
</organism>